<protein>
    <submittedName>
        <fullName evidence="3">Uncharacterized protein</fullName>
    </submittedName>
</protein>
<comment type="caution">
    <text evidence="3">The sequence shown here is derived from an EMBL/GenBank/DDBJ whole genome shotgun (WGS) entry which is preliminary data.</text>
</comment>
<reference evidence="3" key="1">
    <citation type="submission" date="2020-05" db="EMBL/GenBank/DDBJ databases">
        <title>Phylogenomic resolution of chytrid fungi.</title>
        <authorList>
            <person name="Stajich J.E."/>
            <person name="Amses K."/>
            <person name="Simmons R."/>
            <person name="Seto K."/>
            <person name="Myers J."/>
            <person name="Bonds A."/>
            <person name="Quandt C.A."/>
            <person name="Barry K."/>
            <person name="Liu P."/>
            <person name="Grigoriev I."/>
            <person name="Longcore J.E."/>
            <person name="James T.Y."/>
        </authorList>
    </citation>
    <scope>NUCLEOTIDE SEQUENCE</scope>
    <source>
        <strain evidence="3">PLAUS21</strain>
    </source>
</reference>
<name>A0AAD5UL39_9FUNG</name>
<dbReference type="Proteomes" id="UP001210925">
    <property type="component" value="Unassembled WGS sequence"/>
</dbReference>
<feature type="compositionally biased region" description="Polar residues" evidence="2">
    <location>
        <begin position="643"/>
        <end position="660"/>
    </location>
</feature>
<dbReference type="AlphaFoldDB" id="A0AAD5UL39"/>
<keyword evidence="4" id="KW-1185">Reference proteome</keyword>
<gene>
    <name evidence="3" type="ORF">HK103_006464</name>
</gene>
<keyword evidence="1" id="KW-0175">Coiled coil</keyword>
<evidence type="ECO:0000256" key="2">
    <source>
        <dbReference type="SAM" id="MobiDB-lite"/>
    </source>
</evidence>
<evidence type="ECO:0000313" key="4">
    <source>
        <dbReference type="Proteomes" id="UP001210925"/>
    </source>
</evidence>
<feature type="region of interest" description="Disordered" evidence="2">
    <location>
        <begin position="641"/>
        <end position="733"/>
    </location>
</feature>
<dbReference type="EMBL" id="JADGKB010000007">
    <property type="protein sequence ID" value="KAJ3261155.1"/>
    <property type="molecule type" value="Genomic_DNA"/>
</dbReference>
<feature type="region of interest" description="Disordered" evidence="2">
    <location>
        <begin position="524"/>
        <end position="560"/>
    </location>
</feature>
<accession>A0AAD5UL39</accession>
<organism evidence="3 4">
    <name type="scientific">Boothiomyces macroporosus</name>
    <dbReference type="NCBI Taxonomy" id="261099"/>
    <lineage>
        <taxon>Eukaryota</taxon>
        <taxon>Fungi</taxon>
        <taxon>Fungi incertae sedis</taxon>
        <taxon>Chytridiomycota</taxon>
        <taxon>Chytridiomycota incertae sedis</taxon>
        <taxon>Chytridiomycetes</taxon>
        <taxon>Rhizophydiales</taxon>
        <taxon>Terramycetaceae</taxon>
        <taxon>Boothiomyces</taxon>
    </lineage>
</organism>
<feature type="region of interest" description="Disordered" evidence="2">
    <location>
        <begin position="204"/>
        <end position="227"/>
    </location>
</feature>
<proteinExistence type="predicted"/>
<evidence type="ECO:0000313" key="3">
    <source>
        <dbReference type="EMBL" id="KAJ3261155.1"/>
    </source>
</evidence>
<sequence>MDQYENLRKRLLVELQSELQQIRSIRKSLDVQLLDRENWEAFNRGRSQSILHTDKLLNKSMYGSIYRDHLVFNSHLKHKILKKDPAISHSHPLGLRKDKSIAIQTNSVLLEEVSKSINDLMKEDIERQNEMVVKTIRECPKQSSSKVADANTEMTCPSKSKKIKHSKYVQTEPITVKDVQVEAAVDTLDAGCQTLAEKTMNNVEISTSTRPTTEESEPSVSEEKDVESHFFTRLELISPLPEDDTTVTKESTQAEETISKQELQVAQLMQEDPSLENPTNLAAEENVVTDEKPVEIEFNSPTIQLERRKSSSASDLPVTIADIPPSREVAVHYMQSEPLNAAPVMIQEDIKQLIQEQTIKEDSFVKPSRLSRAKTAKSRKIADLQVEEPKETKENFNQLENIVIAHIKKIEKDIQDIKKYQTLETVAGPVRQSSFNSTTPELPSIPEEIIPPERAKTAPSNVSRGLKSILKKKDSIPKETVSRPTSAFSVSSSNISGYGAAFSQSKTFHIDPSLFKKFEKLKQNLDRDSTPRPKSGQTIRFAPETKNPEEKSKKAVYTSKSTQITEPANYNQPQMWSEQWMSPQMAPIVPVPYYQPIEYSYPYYVQYPEYDYSNYEKNFDYYYQENVPIDAVNLKDKIKTKSSKAPSQNTLVPISNSVNPVSKAEVTKKPRKPPQPTPVQSQQPRVNPYTSNSRIKRHAKDFLSTNPKGKFRQLYSQMNSNGAMEALPDDRWA</sequence>
<evidence type="ECO:0000256" key="1">
    <source>
        <dbReference type="SAM" id="Coils"/>
    </source>
</evidence>
<feature type="coiled-coil region" evidence="1">
    <location>
        <begin position="1"/>
        <end position="32"/>
    </location>
</feature>